<dbReference type="InterPro" id="IPR006680">
    <property type="entry name" value="Amidohydro-rel"/>
</dbReference>
<dbReference type="Gene3D" id="2.30.40.10">
    <property type="entry name" value="Urease, subunit C, domain 1"/>
    <property type="match status" value="1"/>
</dbReference>
<keyword evidence="3" id="KW-0479">Metal-binding</keyword>
<dbReference type="InterPro" id="IPR032466">
    <property type="entry name" value="Metal_Hydrolase"/>
</dbReference>
<dbReference type="PANTHER" id="PTHR11647:SF1">
    <property type="entry name" value="COLLAPSIN RESPONSE MEDIATOR PROTEIN"/>
    <property type="match status" value="1"/>
</dbReference>
<dbReference type="GO" id="GO:0016812">
    <property type="term" value="F:hydrolase activity, acting on carbon-nitrogen (but not peptide) bonds, in cyclic amides"/>
    <property type="evidence" value="ECO:0007669"/>
    <property type="project" value="TreeGrafter"/>
</dbReference>
<dbReference type="Proteomes" id="UP000316993">
    <property type="component" value="Unassembled WGS sequence"/>
</dbReference>
<dbReference type="InterPro" id="IPR011059">
    <property type="entry name" value="Metal-dep_hydrolase_composite"/>
</dbReference>
<dbReference type="SUPFAM" id="SSF51338">
    <property type="entry name" value="Composite domain of metallo-dependent hydrolases"/>
    <property type="match status" value="2"/>
</dbReference>
<comment type="similarity">
    <text evidence="2">Belongs to the metallo-dependent hydrolases superfamily. Hydantoinase/dihydropyrimidinase family.</text>
</comment>
<dbReference type="InterPro" id="IPR011778">
    <property type="entry name" value="Hydantoinase/dihydroPyrase"/>
</dbReference>
<comment type="cofactor">
    <cofactor evidence="1">
        <name>Zn(2+)</name>
        <dbReference type="ChEBI" id="CHEBI:29105"/>
    </cofactor>
</comment>
<evidence type="ECO:0000256" key="3">
    <source>
        <dbReference type="ARBA" id="ARBA00022723"/>
    </source>
</evidence>
<gene>
    <name evidence="7" type="ORF">BDD18_4129</name>
</gene>
<dbReference type="GO" id="GO:0046872">
    <property type="term" value="F:metal ion binding"/>
    <property type="evidence" value="ECO:0007669"/>
    <property type="project" value="UniProtKB-KW"/>
</dbReference>
<evidence type="ECO:0000313" key="8">
    <source>
        <dbReference type="Proteomes" id="UP000316993"/>
    </source>
</evidence>
<dbReference type="GO" id="GO:0005829">
    <property type="term" value="C:cytosol"/>
    <property type="evidence" value="ECO:0007669"/>
    <property type="project" value="TreeGrafter"/>
</dbReference>
<evidence type="ECO:0000256" key="1">
    <source>
        <dbReference type="ARBA" id="ARBA00001947"/>
    </source>
</evidence>
<dbReference type="RefSeq" id="WP_142085583.1">
    <property type="nucleotide sequence ID" value="NZ_VFPV01000004.1"/>
</dbReference>
<accession>A0A543KWL1</accession>
<dbReference type="InterPro" id="IPR050378">
    <property type="entry name" value="Metallo-dep_Hydrolases_sf"/>
</dbReference>
<organism evidence="7 8">
    <name type="scientific">Acidovorax temperans</name>
    <dbReference type="NCBI Taxonomy" id="80878"/>
    <lineage>
        <taxon>Bacteria</taxon>
        <taxon>Pseudomonadati</taxon>
        <taxon>Pseudomonadota</taxon>
        <taxon>Betaproteobacteria</taxon>
        <taxon>Burkholderiales</taxon>
        <taxon>Comamonadaceae</taxon>
        <taxon>Acidovorax</taxon>
    </lineage>
</organism>
<dbReference type="CDD" id="cd01314">
    <property type="entry name" value="D-HYD"/>
    <property type="match status" value="1"/>
</dbReference>
<dbReference type="AlphaFoldDB" id="A0A543KWL1"/>
<evidence type="ECO:0000259" key="6">
    <source>
        <dbReference type="Pfam" id="PF01979"/>
    </source>
</evidence>
<evidence type="ECO:0000313" key="7">
    <source>
        <dbReference type="EMBL" id="TQM99469.1"/>
    </source>
</evidence>
<evidence type="ECO:0000256" key="2">
    <source>
        <dbReference type="ARBA" id="ARBA00008829"/>
    </source>
</evidence>
<dbReference type="Gene3D" id="3.20.20.140">
    <property type="entry name" value="Metal-dependent hydrolases"/>
    <property type="match status" value="1"/>
</dbReference>
<evidence type="ECO:0000256" key="4">
    <source>
        <dbReference type="ARBA" id="ARBA00022801"/>
    </source>
</evidence>
<feature type="domain" description="Amidohydrolase-related" evidence="6">
    <location>
        <begin position="90"/>
        <end position="484"/>
    </location>
</feature>
<feature type="modified residue" description="N6-carboxylysine" evidence="5">
    <location>
        <position position="191"/>
    </location>
</feature>
<keyword evidence="4" id="KW-0378">Hydrolase</keyword>
<reference evidence="7 8" key="1">
    <citation type="submission" date="2019-06" db="EMBL/GenBank/DDBJ databases">
        <title>Genomic Encyclopedia of Archaeal and Bacterial Type Strains, Phase II (KMG-II): from individual species to whole genera.</title>
        <authorList>
            <person name="Goeker M."/>
        </authorList>
    </citation>
    <scope>NUCLEOTIDE SEQUENCE [LARGE SCALE GENOMIC DNA]</scope>
    <source>
        <strain evidence="7 8">DSM 7270</strain>
    </source>
</reference>
<evidence type="ECO:0000256" key="5">
    <source>
        <dbReference type="PIRSR" id="PIRSR611778-50"/>
    </source>
</evidence>
<dbReference type="EMBL" id="VFPV01000004">
    <property type="protein sequence ID" value="TQM99469.1"/>
    <property type="molecule type" value="Genomic_DNA"/>
</dbReference>
<dbReference type="Pfam" id="PF01979">
    <property type="entry name" value="Amidohydro_1"/>
    <property type="match status" value="1"/>
</dbReference>
<comment type="PTM">
    <text evidence="5">Carbamylation allows a single lysine to coordinate two divalent metal cations.</text>
</comment>
<protein>
    <submittedName>
        <fullName evidence="7">Dihydropyrimidinase</fullName>
    </submittedName>
</protein>
<comment type="caution">
    <text evidence="7">The sequence shown here is derived from an EMBL/GenBank/DDBJ whole genome shotgun (WGS) entry which is preliminary data.</text>
</comment>
<dbReference type="FunFam" id="3.20.20.140:FF:000076">
    <property type="entry name" value="Dihydropyrimidinase like 2"/>
    <property type="match status" value="1"/>
</dbReference>
<dbReference type="PANTHER" id="PTHR11647">
    <property type="entry name" value="HYDRANTOINASE/DIHYDROPYRIMIDINASE FAMILY MEMBER"/>
    <property type="match status" value="1"/>
</dbReference>
<proteinExistence type="inferred from homology"/>
<sequence length="509" mass="55193">MTPRPYACVDPACTDAAHGHPRPPSVAAVATSAKASLAHGSPVLIRGGRVITATDDYVADVLMRDGVIDAIGQHIAVGPDVAVVDASGLYVLPGGVDTHVHMENVIGPTITCDTFASGTKAAAFGGTTTVVDFALQTAVDSPLGAIERARRSADPQVNVDYSLHVIVTRVDDQVLQDVRHAMRHEGVTSFKMFMAYPGVMMADDAAIFRMLRQVGSEGGMVALHAENGTVIDLLIKEALAAGHTSPRYHALTRPAIMEGEATHRGIRLAELAEAPIYFVHVSSNQALKHIVAARDEGIPVFAETCPHYLLFDDSVYNNDDFATAKYVMTPPLRKPDDQQHLWRALRYDDLQVIATDHCPFCMKEGHLGYQLQKMRGQDDFSLIPNGAPGIETRLVSLFDIGVMRGKLSLNRFVELTSTTPAKLFGLFPRKGTIAVGSDADVVLFNPAASQTIRASELHSNCDYTLLEGRTLQGRVEKVFLRGQLIVDGQQWHGREGLGRFVPRGEVRAF</sequence>
<dbReference type="NCBIfam" id="TIGR02033">
    <property type="entry name" value="D-hydantoinase"/>
    <property type="match status" value="1"/>
</dbReference>
<dbReference type="SUPFAM" id="SSF51556">
    <property type="entry name" value="Metallo-dependent hydrolases"/>
    <property type="match status" value="1"/>
</dbReference>
<name>A0A543KWL1_9BURK</name>